<dbReference type="GO" id="GO:0005737">
    <property type="term" value="C:cytoplasm"/>
    <property type="evidence" value="ECO:0007669"/>
    <property type="project" value="TreeGrafter"/>
</dbReference>
<dbReference type="Proteomes" id="UP001301350">
    <property type="component" value="Unassembled WGS sequence"/>
</dbReference>
<accession>A0AAV9J0Z6</accession>
<keyword evidence="1" id="KW-0808">Transferase</keyword>
<organism evidence="3 4">
    <name type="scientific">Cyanidium caldarium</name>
    <name type="common">Red alga</name>
    <dbReference type="NCBI Taxonomy" id="2771"/>
    <lineage>
        <taxon>Eukaryota</taxon>
        <taxon>Rhodophyta</taxon>
        <taxon>Bangiophyceae</taxon>
        <taxon>Cyanidiales</taxon>
        <taxon>Cyanidiaceae</taxon>
        <taxon>Cyanidium</taxon>
    </lineage>
</organism>
<proteinExistence type="predicted"/>
<protein>
    <submittedName>
        <fullName evidence="3">Uncharacterized protein</fullName>
    </submittedName>
</protein>
<dbReference type="GO" id="GO:0008080">
    <property type="term" value="F:N-acetyltransferase activity"/>
    <property type="evidence" value="ECO:0007669"/>
    <property type="project" value="InterPro"/>
</dbReference>
<evidence type="ECO:0000256" key="1">
    <source>
        <dbReference type="ARBA" id="ARBA00022679"/>
    </source>
</evidence>
<evidence type="ECO:0000313" key="4">
    <source>
        <dbReference type="Proteomes" id="UP001301350"/>
    </source>
</evidence>
<name>A0AAV9J0Z6_CYACA</name>
<reference evidence="3 4" key="1">
    <citation type="submission" date="2022-07" db="EMBL/GenBank/DDBJ databases">
        <title>Genome-wide signatures of adaptation to extreme environments.</title>
        <authorList>
            <person name="Cho C.H."/>
            <person name="Yoon H.S."/>
        </authorList>
    </citation>
    <scope>NUCLEOTIDE SEQUENCE [LARGE SCALE GENOMIC DNA]</scope>
    <source>
        <strain evidence="3 4">DBV 063 E5</strain>
    </source>
</reference>
<dbReference type="AlphaFoldDB" id="A0AAV9J0Z6"/>
<gene>
    <name evidence="3" type="ORF">CDCA_CDCA16G4290</name>
</gene>
<keyword evidence="4" id="KW-1185">Reference proteome</keyword>
<sequence length="261" mass="29326">MGVRDGQLPGGCGQRARRFLLTFQCVSWRPRRGGCERRRADGTQRRSAAVPVLAARRRLYSCRWRMAELDPDETSAGDRPRVPKYRSQRALVTSGSGKSVSVTEFNDLLRRCGEPERDPRKLATSLEHTFWVSLARLLRGEQPLVALARCISDGALNVTLVDVLVDPALPDPDTMRRNVLRRLLEDVRRRLPSCSVAVVVPDEQVAFYEELKFVAEPCGIKAMSFEAVPDDIEQYLAGRGIRIYEEDPDGGETGDEEENAR</sequence>
<comment type="caution">
    <text evidence="3">The sequence shown here is derived from an EMBL/GenBank/DDBJ whole genome shotgun (WGS) entry which is preliminary data.</text>
</comment>
<dbReference type="Gene3D" id="3.40.630.30">
    <property type="match status" value="1"/>
</dbReference>
<evidence type="ECO:0000256" key="2">
    <source>
        <dbReference type="ARBA" id="ARBA00023315"/>
    </source>
</evidence>
<dbReference type="EMBL" id="JANCYW010000016">
    <property type="protein sequence ID" value="KAK4538265.1"/>
    <property type="molecule type" value="Genomic_DNA"/>
</dbReference>
<keyword evidence="2" id="KW-0012">Acyltransferase</keyword>
<dbReference type="PANTHER" id="PTHR43626:SF4">
    <property type="entry name" value="GCN5-RELATED N-ACETYLTRANSFERASE 2, CHLOROPLASTIC"/>
    <property type="match status" value="1"/>
</dbReference>
<dbReference type="PANTHER" id="PTHR43626">
    <property type="entry name" value="ACYL-COA N-ACYLTRANSFERASE"/>
    <property type="match status" value="1"/>
</dbReference>
<evidence type="ECO:0000313" key="3">
    <source>
        <dbReference type="EMBL" id="KAK4538265.1"/>
    </source>
</evidence>
<dbReference type="InterPro" id="IPR045039">
    <property type="entry name" value="NSI-like"/>
</dbReference>